<evidence type="ECO:0000256" key="1">
    <source>
        <dbReference type="SAM" id="SignalP"/>
    </source>
</evidence>
<evidence type="ECO:0000313" key="3">
    <source>
        <dbReference type="Proteomes" id="UP000215914"/>
    </source>
</evidence>
<dbReference type="PANTHER" id="PTHR34836">
    <property type="entry name" value="OS06G0188250 PROTEIN"/>
    <property type="match status" value="1"/>
</dbReference>
<sequence>MKSSRFIKTAFAFLILSSFHTLLTANEDPPYKEIHVGVILDMGSRVGKVINRFVIKGISDFYTANPHCRTRIVVNTRDTKGKRLLALSAGASLFYFCC</sequence>
<feature type="chain" id="PRO_5039888418" evidence="1">
    <location>
        <begin position="26"/>
        <end position="98"/>
    </location>
</feature>
<feature type="signal peptide" evidence="1">
    <location>
        <begin position="1"/>
        <end position="25"/>
    </location>
</feature>
<proteinExistence type="predicted"/>
<evidence type="ECO:0000313" key="2">
    <source>
        <dbReference type="EMBL" id="KAF5796157.1"/>
    </source>
</evidence>
<reference evidence="2" key="2">
    <citation type="submission" date="2020-06" db="EMBL/GenBank/DDBJ databases">
        <title>Helianthus annuus Genome sequencing and assembly Release 2.</title>
        <authorList>
            <person name="Gouzy J."/>
            <person name="Langlade N."/>
            <person name="Munos S."/>
        </authorList>
    </citation>
    <scope>NUCLEOTIDE SEQUENCE</scope>
    <source>
        <tissue evidence="2">Leaves</tissue>
    </source>
</reference>
<protein>
    <submittedName>
        <fullName evidence="2">Uncharacterized protein</fullName>
    </submittedName>
</protein>
<reference evidence="2" key="1">
    <citation type="journal article" date="2017" name="Nature">
        <title>The sunflower genome provides insights into oil metabolism, flowering and Asterid evolution.</title>
        <authorList>
            <person name="Badouin H."/>
            <person name="Gouzy J."/>
            <person name="Grassa C.J."/>
            <person name="Murat F."/>
            <person name="Staton S.E."/>
            <person name="Cottret L."/>
            <person name="Lelandais-Briere C."/>
            <person name="Owens G.L."/>
            <person name="Carrere S."/>
            <person name="Mayjonade B."/>
            <person name="Legrand L."/>
            <person name="Gill N."/>
            <person name="Kane N.C."/>
            <person name="Bowers J.E."/>
            <person name="Hubner S."/>
            <person name="Bellec A."/>
            <person name="Berard A."/>
            <person name="Berges H."/>
            <person name="Blanchet N."/>
            <person name="Boniface M.C."/>
            <person name="Brunel D."/>
            <person name="Catrice O."/>
            <person name="Chaidir N."/>
            <person name="Claudel C."/>
            <person name="Donnadieu C."/>
            <person name="Faraut T."/>
            <person name="Fievet G."/>
            <person name="Helmstetter N."/>
            <person name="King M."/>
            <person name="Knapp S.J."/>
            <person name="Lai Z."/>
            <person name="Le Paslier M.C."/>
            <person name="Lippi Y."/>
            <person name="Lorenzon L."/>
            <person name="Mandel J.R."/>
            <person name="Marage G."/>
            <person name="Marchand G."/>
            <person name="Marquand E."/>
            <person name="Bret-Mestries E."/>
            <person name="Morien E."/>
            <person name="Nambeesan S."/>
            <person name="Nguyen T."/>
            <person name="Pegot-Espagnet P."/>
            <person name="Pouilly N."/>
            <person name="Raftis F."/>
            <person name="Sallet E."/>
            <person name="Schiex T."/>
            <person name="Thomas J."/>
            <person name="Vandecasteele C."/>
            <person name="Vares D."/>
            <person name="Vear F."/>
            <person name="Vautrin S."/>
            <person name="Crespi M."/>
            <person name="Mangin B."/>
            <person name="Burke J.M."/>
            <person name="Salse J."/>
            <person name="Munos S."/>
            <person name="Vincourt P."/>
            <person name="Rieseberg L.H."/>
            <person name="Langlade N.B."/>
        </authorList>
    </citation>
    <scope>NUCLEOTIDE SEQUENCE</scope>
    <source>
        <tissue evidence="2">Leaves</tissue>
    </source>
</reference>
<dbReference type="AlphaFoldDB" id="A0A9K3IG73"/>
<keyword evidence="3" id="KW-1185">Reference proteome</keyword>
<dbReference type="Proteomes" id="UP000215914">
    <property type="component" value="Unassembled WGS sequence"/>
</dbReference>
<keyword evidence="1" id="KW-0732">Signal</keyword>
<name>A0A9K3IG73_HELAN</name>
<comment type="caution">
    <text evidence="2">The sequence shown here is derived from an EMBL/GenBank/DDBJ whole genome shotgun (WGS) entry which is preliminary data.</text>
</comment>
<accession>A0A9K3IG73</accession>
<dbReference type="Gramene" id="mRNA:HanXRQr2_Chr08g0348131">
    <property type="protein sequence ID" value="CDS:HanXRQr2_Chr08g0348131.1"/>
    <property type="gene ID" value="HanXRQr2_Chr08g0348131"/>
</dbReference>
<dbReference type="EMBL" id="MNCJ02000323">
    <property type="protein sequence ID" value="KAF5796157.1"/>
    <property type="molecule type" value="Genomic_DNA"/>
</dbReference>
<dbReference type="PANTHER" id="PTHR34836:SF6">
    <property type="entry name" value="PERIPLASMIC BINDING PROTEIN-LIKE I"/>
    <property type="match status" value="1"/>
</dbReference>
<organism evidence="2 3">
    <name type="scientific">Helianthus annuus</name>
    <name type="common">Common sunflower</name>
    <dbReference type="NCBI Taxonomy" id="4232"/>
    <lineage>
        <taxon>Eukaryota</taxon>
        <taxon>Viridiplantae</taxon>
        <taxon>Streptophyta</taxon>
        <taxon>Embryophyta</taxon>
        <taxon>Tracheophyta</taxon>
        <taxon>Spermatophyta</taxon>
        <taxon>Magnoliopsida</taxon>
        <taxon>eudicotyledons</taxon>
        <taxon>Gunneridae</taxon>
        <taxon>Pentapetalae</taxon>
        <taxon>asterids</taxon>
        <taxon>campanulids</taxon>
        <taxon>Asterales</taxon>
        <taxon>Asteraceae</taxon>
        <taxon>Asteroideae</taxon>
        <taxon>Heliantheae alliance</taxon>
        <taxon>Heliantheae</taxon>
        <taxon>Helianthus</taxon>
    </lineage>
</organism>
<dbReference type="InterPro" id="IPR015683">
    <property type="entry name" value="Ionotropic_Glu_rcpt"/>
</dbReference>
<gene>
    <name evidence="2" type="ORF">HanXRQr2_Chr08g0348131</name>
</gene>